<feature type="domain" description="THIF-type NAD/FAD binding fold" evidence="1">
    <location>
        <begin position="3"/>
        <end position="168"/>
    </location>
</feature>
<evidence type="ECO:0000259" key="1">
    <source>
        <dbReference type="Pfam" id="PF00899"/>
    </source>
</evidence>
<dbReference type="GO" id="GO:0008641">
    <property type="term" value="F:ubiquitin-like modifier activating enzyme activity"/>
    <property type="evidence" value="ECO:0007669"/>
    <property type="project" value="InterPro"/>
</dbReference>
<dbReference type="Pfam" id="PF00899">
    <property type="entry name" value="ThiF"/>
    <property type="match status" value="1"/>
</dbReference>
<protein>
    <recommendedName>
        <fullName evidence="1">THIF-type NAD/FAD binding fold domain-containing protein</fullName>
    </recommendedName>
</protein>
<proteinExistence type="predicted"/>
<feature type="non-terminal residue" evidence="2">
    <location>
        <position position="213"/>
    </location>
</feature>
<dbReference type="OrthoDB" id="10261062at2759"/>
<dbReference type="RefSeq" id="XP_040760622.1">
    <property type="nucleotide sequence ID" value="XM_040914644.1"/>
</dbReference>
<evidence type="ECO:0000313" key="2">
    <source>
        <dbReference type="EMBL" id="KZT02882.1"/>
    </source>
</evidence>
<dbReference type="EMBL" id="KV427648">
    <property type="protein sequence ID" value="KZT02882.1"/>
    <property type="molecule type" value="Genomic_DNA"/>
</dbReference>
<organism evidence="2 3">
    <name type="scientific">Laetiporus sulphureus 93-53</name>
    <dbReference type="NCBI Taxonomy" id="1314785"/>
    <lineage>
        <taxon>Eukaryota</taxon>
        <taxon>Fungi</taxon>
        <taxon>Dikarya</taxon>
        <taxon>Basidiomycota</taxon>
        <taxon>Agaricomycotina</taxon>
        <taxon>Agaricomycetes</taxon>
        <taxon>Polyporales</taxon>
        <taxon>Laetiporus</taxon>
    </lineage>
</organism>
<dbReference type="AlphaFoldDB" id="A0A165CIQ2"/>
<dbReference type="Proteomes" id="UP000076871">
    <property type="component" value="Unassembled WGS sequence"/>
</dbReference>
<dbReference type="GeneID" id="63831671"/>
<gene>
    <name evidence="2" type="ORF">LAESUDRAFT_814944</name>
</gene>
<dbReference type="STRING" id="1314785.A0A165CIQ2"/>
<keyword evidence="3" id="KW-1185">Reference proteome</keyword>
<dbReference type="FunCoup" id="A0A165CIQ2">
    <property type="interactions" value="421"/>
</dbReference>
<accession>A0A165CIQ2</accession>
<dbReference type="InterPro" id="IPR035985">
    <property type="entry name" value="Ubiquitin-activating_enz"/>
</dbReference>
<reference evidence="2 3" key="1">
    <citation type="journal article" date="2016" name="Mol. Biol. Evol.">
        <title>Comparative Genomics of Early-Diverging Mushroom-Forming Fungi Provides Insights into the Origins of Lignocellulose Decay Capabilities.</title>
        <authorList>
            <person name="Nagy L.G."/>
            <person name="Riley R."/>
            <person name="Tritt A."/>
            <person name="Adam C."/>
            <person name="Daum C."/>
            <person name="Floudas D."/>
            <person name="Sun H."/>
            <person name="Yadav J.S."/>
            <person name="Pangilinan J."/>
            <person name="Larsson K.H."/>
            <person name="Matsuura K."/>
            <person name="Barry K."/>
            <person name="Labutti K."/>
            <person name="Kuo R."/>
            <person name="Ohm R.A."/>
            <person name="Bhattacharya S.S."/>
            <person name="Shirouzu T."/>
            <person name="Yoshinaga Y."/>
            <person name="Martin F.M."/>
            <person name="Grigoriev I.V."/>
            <person name="Hibbett D.S."/>
        </authorList>
    </citation>
    <scope>NUCLEOTIDE SEQUENCE [LARGE SCALE GENOMIC DNA]</scope>
    <source>
        <strain evidence="2 3">93-53</strain>
    </source>
</reference>
<evidence type="ECO:0000313" key="3">
    <source>
        <dbReference type="Proteomes" id="UP000076871"/>
    </source>
</evidence>
<sequence length="213" mass="23045">MQLTAITTAFTASNALSSLRLHLILDCTDNLPTRYLLSDTAVRLGRPLVSGAAQQFDGQLCTSNLGPGEGPCFRCLFPKALTPTLAGSCEELGVLGVVTGFIGNFQALEAIKIIMGLHGACAAYELSIMSVNSKRELIDGKPTMLIYSALSTPPFRSIRLRSRRPICPACGNEREKVGTIEEMDHVMFCGGERPDWVGKGLMEDRPGSRIRVK</sequence>
<dbReference type="InterPro" id="IPR000594">
    <property type="entry name" value="ThiF_NAD_FAD-bd"/>
</dbReference>
<name>A0A165CIQ2_9APHY</name>
<dbReference type="InParanoid" id="A0A165CIQ2"/>
<dbReference type="Gene3D" id="3.40.50.720">
    <property type="entry name" value="NAD(P)-binding Rossmann-like Domain"/>
    <property type="match status" value="1"/>
</dbReference>
<dbReference type="SUPFAM" id="SSF69572">
    <property type="entry name" value="Activating enzymes of the ubiquitin-like proteins"/>
    <property type="match status" value="1"/>
</dbReference>